<dbReference type="RefSeq" id="WP_054581123.1">
    <property type="nucleotide sequence ID" value="NZ_CP012808.1"/>
</dbReference>
<feature type="coiled-coil region" evidence="1">
    <location>
        <begin position="57"/>
        <end position="91"/>
    </location>
</feature>
<keyword evidence="1" id="KW-0175">Coiled coil</keyword>
<dbReference type="PROSITE" id="PS51257">
    <property type="entry name" value="PROKAR_LIPOPROTEIN"/>
    <property type="match status" value="1"/>
</dbReference>
<feature type="chain" id="PRO_5006039616" description="Lipoprotein" evidence="2">
    <location>
        <begin position="21"/>
        <end position="184"/>
    </location>
</feature>
<sequence>MKTFKHLVLPLSIIVLLLSACSNQTTETKTAESMSEEISQSSGNWQAKVDELSNQNVQEIKEDLSQLNKIVDHLNSQSEQLRSEIVLANQDTTKIKKILEKSQVMQQKGLLDLMNLNLKTSEVQAIRTKMIENLMLTEQMHDLSNQEDFDMKNPSAEFKNLALRSQILQKDIFVELDHLNNEFQ</sequence>
<organism evidence="3 4">
    <name type="scientific">Acinetobacter equi</name>
    <dbReference type="NCBI Taxonomy" id="1324350"/>
    <lineage>
        <taxon>Bacteria</taxon>
        <taxon>Pseudomonadati</taxon>
        <taxon>Pseudomonadota</taxon>
        <taxon>Gammaproteobacteria</taxon>
        <taxon>Moraxellales</taxon>
        <taxon>Moraxellaceae</taxon>
        <taxon>Acinetobacter</taxon>
    </lineage>
</organism>
<dbReference type="Proteomes" id="UP000064939">
    <property type="component" value="Chromosome"/>
</dbReference>
<evidence type="ECO:0000313" key="4">
    <source>
        <dbReference type="Proteomes" id="UP000064939"/>
    </source>
</evidence>
<keyword evidence="4" id="KW-1185">Reference proteome</keyword>
<accession>A0A0N9VVR6</accession>
<evidence type="ECO:0000256" key="2">
    <source>
        <dbReference type="SAM" id="SignalP"/>
    </source>
</evidence>
<keyword evidence="2" id="KW-0732">Signal</keyword>
<reference evidence="3 4" key="1">
    <citation type="journal article" date="2015" name="Int. J. Syst. Evol. Microbiol.">
        <title>Acinetobacter equi sp. nov. isolated from horse faeces.</title>
        <authorList>
            <person name="Poppel M.T."/>
            <person name="Skiebe E."/>
            <person name="Laue M."/>
            <person name="Bergmann H."/>
            <person name="Ebersberger I."/>
            <person name="Garn T."/>
            <person name="Fruth A."/>
            <person name="Baumgardt S."/>
            <person name="Busse H.J."/>
            <person name="Wilharm G."/>
        </authorList>
    </citation>
    <scope>NUCLEOTIDE SEQUENCE [LARGE SCALE GENOMIC DNA]</scope>
    <source>
        <strain evidence="3 4">114</strain>
    </source>
</reference>
<dbReference type="EMBL" id="CP012808">
    <property type="protein sequence ID" value="ALH95229.1"/>
    <property type="molecule type" value="Genomic_DNA"/>
</dbReference>
<evidence type="ECO:0000313" key="3">
    <source>
        <dbReference type="EMBL" id="ALH95229.1"/>
    </source>
</evidence>
<dbReference type="KEGG" id="aei:AOY20_06575"/>
<evidence type="ECO:0000256" key="1">
    <source>
        <dbReference type="SAM" id="Coils"/>
    </source>
</evidence>
<gene>
    <name evidence="3" type="ORF">AOY20_06575</name>
</gene>
<protein>
    <recommendedName>
        <fullName evidence="5">Lipoprotein</fullName>
    </recommendedName>
</protein>
<feature type="signal peptide" evidence="2">
    <location>
        <begin position="1"/>
        <end position="20"/>
    </location>
</feature>
<proteinExistence type="predicted"/>
<evidence type="ECO:0008006" key="5">
    <source>
        <dbReference type="Google" id="ProtNLM"/>
    </source>
</evidence>
<dbReference type="OrthoDB" id="6694235at2"/>
<name>A0A0N9VVR6_9GAMM</name>
<dbReference type="AlphaFoldDB" id="A0A0N9VVR6"/>